<dbReference type="RefSeq" id="WP_150893042.1">
    <property type="nucleotide sequence ID" value="NZ_VYUY01000009.1"/>
</dbReference>
<dbReference type="Proteomes" id="UP000326838">
    <property type="component" value="Unassembled WGS sequence"/>
</dbReference>
<evidence type="ECO:0000313" key="2">
    <source>
        <dbReference type="Proteomes" id="UP000326838"/>
    </source>
</evidence>
<comment type="caution">
    <text evidence="1">The sequence shown here is derived from an EMBL/GenBank/DDBJ whole genome shotgun (WGS) entry which is preliminary data.</text>
</comment>
<organism evidence="1 2">
    <name type="scientific">Microbacterium caowuchunii</name>
    <dbReference type="NCBI Taxonomy" id="2614638"/>
    <lineage>
        <taxon>Bacteria</taxon>
        <taxon>Bacillati</taxon>
        <taxon>Actinomycetota</taxon>
        <taxon>Actinomycetes</taxon>
        <taxon>Micrococcales</taxon>
        <taxon>Microbacteriaceae</taxon>
        <taxon>Microbacterium</taxon>
    </lineage>
</organism>
<dbReference type="AlphaFoldDB" id="A0A5N0TGY2"/>
<proteinExistence type="predicted"/>
<protein>
    <recommendedName>
        <fullName evidence="3">Flagellar protein FlgN</fullName>
    </recommendedName>
</protein>
<keyword evidence="2" id="KW-1185">Reference proteome</keyword>
<reference evidence="2" key="1">
    <citation type="submission" date="2019-09" db="EMBL/GenBank/DDBJ databases">
        <title>Mumia zhuanghuii sp. nov. isolated from the intestinal contents of plateau pika (Ochotona curzoniae) in the Qinghai-Tibet plateau of China.</title>
        <authorList>
            <person name="Tian Z."/>
        </authorList>
    </citation>
    <scope>NUCLEOTIDE SEQUENCE [LARGE SCALE GENOMIC DNA]</scope>
    <source>
        <strain evidence="2">L-033</strain>
    </source>
</reference>
<name>A0A5N0TGY2_9MICO</name>
<dbReference type="EMBL" id="VYUY01000009">
    <property type="protein sequence ID" value="KAA9133734.1"/>
    <property type="molecule type" value="Genomic_DNA"/>
</dbReference>
<evidence type="ECO:0000313" key="1">
    <source>
        <dbReference type="EMBL" id="KAA9133734.1"/>
    </source>
</evidence>
<accession>A0A5N0TGY2</accession>
<sequence length="141" mass="15502">MTAGDEGALAEVEEVRHHAEALLATEPHDPSRFQPLMTEITVLLGDLASLGARLDEERYAAEREAARVHAVTMGLNRELGVTFAKAAAEVAALPSVEKVHEFKAQFRYLDRTIAALKARHYALMNLNRGMQSAMYEGGRRG</sequence>
<gene>
    <name evidence="1" type="ORF">F6B40_08250</name>
</gene>
<evidence type="ECO:0008006" key="3">
    <source>
        <dbReference type="Google" id="ProtNLM"/>
    </source>
</evidence>